<keyword evidence="3" id="KW-0472">Membrane</keyword>
<feature type="transmembrane region" description="Helical" evidence="3">
    <location>
        <begin position="66"/>
        <end position="85"/>
    </location>
</feature>
<comment type="caution">
    <text evidence="4">The sequence shown here is derived from an EMBL/GenBank/DDBJ whole genome shotgun (WGS) entry which is preliminary data.</text>
</comment>
<reference evidence="4 5" key="1">
    <citation type="submission" date="2019-03" db="EMBL/GenBank/DDBJ databases">
        <title>Diversity of the mouse oral microbiome.</title>
        <authorList>
            <person name="Joseph S."/>
            <person name="Aduse-Opoku J."/>
            <person name="Curtis M."/>
            <person name="Wade W."/>
            <person name="Hashim A."/>
        </authorList>
    </citation>
    <scope>NUCLEOTIDE SEQUENCE [LARGE SCALE GENOMIC DNA]</scope>
    <source>
        <strain evidence="5">irhom_31</strain>
    </source>
</reference>
<sequence>MARTPGKKPNPIAAFFGFGLGKPASAPSREKQAKPRRARAAKPLRAETTAETPSQELGTPVAAHSFSGHFITFAIVLVIIALSVYTPLTSFIRQQNEINDAKASIAALQAEQDSLNAQVSWWQDDNYVKQQARSRLFYVQPGETPYLVVGVDSTSELADDTSAAAKTAPEDSWTTKLWGSLQLAAEDTSVSSPSPDASSSPSPDASSSPSASPSASSSATATNR</sequence>
<organism evidence="4 5">
    <name type="scientific">Rothia nasimurium</name>
    <dbReference type="NCBI Taxonomy" id="85336"/>
    <lineage>
        <taxon>Bacteria</taxon>
        <taxon>Bacillati</taxon>
        <taxon>Actinomycetota</taxon>
        <taxon>Actinomycetes</taxon>
        <taxon>Micrococcales</taxon>
        <taxon>Micrococcaceae</taxon>
        <taxon>Rothia</taxon>
    </lineage>
</organism>
<keyword evidence="3" id="KW-1133">Transmembrane helix</keyword>
<evidence type="ECO:0000313" key="4">
    <source>
        <dbReference type="EMBL" id="TFU21580.1"/>
    </source>
</evidence>
<proteinExistence type="predicted"/>
<feature type="region of interest" description="Disordered" evidence="2">
    <location>
        <begin position="18"/>
        <end position="57"/>
    </location>
</feature>
<feature type="compositionally biased region" description="Low complexity" evidence="2">
    <location>
        <begin position="191"/>
        <end position="224"/>
    </location>
</feature>
<dbReference type="RefSeq" id="WP_135013143.1">
    <property type="nucleotide sequence ID" value="NZ_JADGLK010000030.1"/>
</dbReference>
<dbReference type="Pfam" id="PF04977">
    <property type="entry name" value="DivIC"/>
    <property type="match status" value="1"/>
</dbReference>
<keyword evidence="1" id="KW-0175">Coiled coil</keyword>
<dbReference type="Proteomes" id="UP000297951">
    <property type="component" value="Unassembled WGS sequence"/>
</dbReference>
<feature type="region of interest" description="Disordered" evidence="2">
    <location>
        <begin position="184"/>
        <end position="224"/>
    </location>
</feature>
<protein>
    <submittedName>
        <fullName evidence="4">Septum formation initiator family protein</fullName>
    </submittedName>
</protein>
<keyword evidence="3" id="KW-0812">Transmembrane</keyword>
<dbReference type="InterPro" id="IPR007060">
    <property type="entry name" value="FtsL/DivIC"/>
</dbReference>
<evidence type="ECO:0000256" key="1">
    <source>
        <dbReference type="SAM" id="Coils"/>
    </source>
</evidence>
<evidence type="ECO:0000313" key="5">
    <source>
        <dbReference type="Proteomes" id="UP000297951"/>
    </source>
</evidence>
<gene>
    <name evidence="4" type="ORF">E4U03_08630</name>
</gene>
<dbReference type="EMBL" id="SPQC01000030">
    <property type="protein sequence ID" value="TFU21580.1"/>
    <property type="molecule type" value="Genomic_DNA"/>
</dbReference>
<evidence type="ECO:0000256" key="2">
    <source>
        <dbReference type="SAM" id="MobiDB-lite"/>
    </source>
</evidence>
<accession>A0A4Y9F4M5</accession>
<dbReference type="AlphaFoldDB" id="A0A4Y9F4M5"/>
<feature type="coiled-coil region" evidence="1">
    <location>
        <begin position="91"/>
        <end position="118"/>
    </location>
</feature>
<dbReference type="OrthoDB" id="5187715at2"/>
<evidence type="ECO:0000256" key="3">
    <source>
        <dbReference type="SAM" id="Phobius"/>
    </source>
</evidence>
<name>A0A4Y9F4M5_9MICC</name>